<dbReference type="PATRIC" id="fig|266834.11.peg.560"/>
<dbReference type="Proteomes" id="UP000001976">
    <property type="component" value="Plasmid pSymA"/>
</dbReference>
<dbReference type="RefSeq" id="WP_010967525.1">
    <property type="nucleotide sequence ID" value="NC_003037.1"/>
</dbReference>
<proteinExistence type="predicted"/>
<dbReference type="HOGENOM" id="CLU_112034_0_1_5"/>
<dbReference type="Pfam" id="PF04214">
    <property type="entry name" value="DUF411"/>
    <property type="match status" value="1"/>
</dbReference>
<keyword evidence="2" id="KW-0614">Plasmid</keyword>
<dbReference type="AlphaFoldDB" id="Q92ZE2"/>
<evidence type="ECO:0008006" key="4">
    <source>
        <dbReference type="Google" id="ProtNLM"/>
    </source>
</evidence>
<evidence type="ECO:0000313" key="2">
    <source>
        <dbReference type="EMBL" id="AAK65202.2"/>
    </source>
</evidence>
<feature type="chain" id="PRO_5004320119" description="DUF411 domain-containing protein" evidence="1">
    <location>
        <begin position="25"/>
        <end position="151"/>
    </location>
</feature>
<reference evidence="3" key="2">
    <citation type="journal article" date="2001" name="Science">
        <title>The composite genome of the legume symbiont Sinorhizobium meliloti.</title>
        <authorList>
            <person name="Galibert F."/>
            <person name="Finan T.M."/>
            <person name="Long S.R."/>
            <person name="Puehler A."/>
            <person name="Abola P."/>
            <person name="Ampe F."/>
            <person name="Barloy-Hubler F."/>
            <person name="Barnett M.J."/>
            <person name="Becker A."/>
            <person name="Boistard P."/>
            <person name="Bothe G."/>
            <person name="Boutry M."/>
            <person name="Bowser L."/>
            <person name="Buhrmester J."/>
            <person name="Cadieu E."/>
            <person name="Capela D."/>
            <person name="Chain P."/>
            <person name="Cowie A."/>
            <person name="Davis R.W."/>
            <person name="Dreano S."/>
            <person name="Federspiel N.A."/>
            <person name="Fisher R.F."/>
            <person name="Gloux S."/>
            <person name="Godrie T."/>
            <person name="Goffeau A."/>
            <person name="Golding B."/>
            <person name="Gouzy J."/>
            <person name="Gurjal M."/>
            <person name="Hernandez-Lucas I."/>
            <person name="Hong A."/>
            <person name="Huizar L."/>
            <person name="Hyman R.W."/>
            <person name="Jones T."/>
            <person name="Kahn D."/>
            <person name="Kahn M.L."/>
            <person name="Kalman S."/>
            <person name="Keating D.H."/>
            <person name="Kiss E."/>
            <person name="Komp C."/>
            <person name="Lelaure V."/>
            <person name="Masuy D."/>
            <person name="Palm C."/>
            <person name="Peck M.C."/>
            <person name="Pohl T.M."/>
            <person name="Portetelle D."/>
            <person name="Purnelle B."/>
            <person name="Ramsperger U."/>
            <person name="Surzycki R."/>
            <person name="Thebault P."/>
            <person name="Vandenbol M."/>
            <person name="Vorhoelter F.J."/>
            <person name="Weidner S."/>
            <person name="Wells D.H."/>
            <person name="Wong K."/>
            <person name="Yeh K.-C."/>
            <person name="Batut J."/>
        </authorList>
    </citation>
    <scope>NUCLEOTIDE SEQUENCE [LARGE SCALE GENOMIC DNA]</scope>
    <source>
        <strain evidence="3">1021</strain>
        <plasmid evidence="3">Plasmid pSymA</plasmid>
    </source>
</reference>
<evidence type="ECO:0000313" key="3">
    <source>
        <dbReference type="Proteomes" id="UP000001976"/>
    </source>
</evidence>
<dbReference type="EnsemblBacteria" id="AAK65202">
    <property type="protein sequence ID" value="AAK65202"/>
    <property type="gene ID" value="SMa1008"/>
</dbReference>
<dbReference type="InterPro" id="IPR036249">
    <property type="entry name" value="Thioredoxin-like_sf"/>
</dbReference>
<geneLocation type="plasmid" evidence="2 3">
    <name>pSymA</name>
</geneLocation>
<accession>Q92ZE2</accession>
<protein>
    <recommendedName>
        <fullName evidence="4">DUF411 domain-containing protein</fullName>
    </recommendedName>
</protein>
<dbReference type="EMBL" id="AE006469">
    <property type="protein sequence ID" value="AAK65202.2"/>
    <property type="molecule type" value="Genomic_DNA"/>
</dbReference>
<organism evidence="2 3">
    <name type="scientific">Rhizobium meliloti (strain 1021)</name>
    <name type="common">Ensifer meliloti</name>
    <name type="synonym">Sinorhizobium meliloti</name>
    <dbReference type="NCBI Taxonomy" id="266834"/>
    <lineage>
        <taxon>Bacteria</taxon>
        <taxon>Pseudomonadati</taxon>
        <taxon>Pseudomonadota</taxon>
        <taxon>Alphaproteobacteria</taxon>
        <taxon>Hyphomicrobiales</taxon>
        <taxon>Rhizobiaceae</taxon>
        <taxon>Sinorhizobium/Ensifer group</taxon>
        <taxon>Sinorhizobium</taxon>
    </lineage>
</organism>
<gene>
    <name evidence="2" type="ORF">SMa1008</name>
</gene>
<keyword evidence="3" id="KW-1185">Reference proteome</keyword>
<dbReference type="InterPro" id="IPR007332">
    <property type="entry name" value="DUF411"/>
</dbReference>
<feature type="signal peptide" evidence="1">
    <location>
        <begin position="1"/>
        <end position="24"/>
    </location>
</feature>
<dbReference type="SUPFAM" id="SSF52833">
    <property type="entry name" value="Thioredoxin-like"/>
    <property type="match status" value="1"/>
</dbReference>
<keyword evidence="1" id="KW-0732">Signal</keyword>
<evidence type="ECO:0000256" key="1">
    <source>
        <dbReference type="SAM" id="SignalP"/>
    </source>
</evidence>
<dbReference type="KEGG" id="sme:SMa1008"/>
<reference evidence="2 3" key="1">
    <citation type="journal article" date="2001" name="Proc. Natl. Acad. Sci. U.S.A.">
        <title>Nucleotide sequence and predicted functions of the entire Sinorhizobium meliloti pSymA megaplasmid.</title>
        <authorList>
            <person name="Barnett M.J."/>
            <person name="Fisher R.F."/>
            <person name="Jones T."/>
            <person name="Komp C."/>
            <person name="Abola A.P."/>
            <person name="Barloy-Hubler F."/>
            <person name="Bowser L."/>
            <person name="Capela D."/>
            <person name="Galibert F."/>
            <person name="Gouzy J."/>
            <person name="Gurjal M."/>
            <person name="Hong A."/>
            <person name="Huizar L."/>
            <person name="Hyman R.W."/>
            <person name="Kahn D."/>
            <person name="Kahn M.L."/>
            <person name="Kalman S."/>
            <person name="Keating D.H."/>
            <person name="Palm C."/>
            <person name="Peck M.C."/>
            <person name="Surzycki R."/>
            <person name="Wells D.H."/>
            <person name="Yeh K.-C."/>
            <person name="Davis R.W."/>
            <person name="Federspiel N.A."/>
            <person name="Long S.R."/>
        </authorList>
    </citation>
    <scope>NUCLEOTIDE SEQUENCE [LARGE SCALE GENOMIC DNA]</scope>
    <source>
        <strain evidence="2 3">1021</strain>
        <plasmid evidence="3">Plasmid pSymA</plasmid>
    </source>
</reference>
<sequence length="151" mass="15987">MRRREFLFSVAAAGSIGLIGPARAANEKMIVYKDPNCGCCRAWAEAMKAAGFSVSTEEAVDLAALKGRYAIPAEMHGCHTAIVADYYVEGHVPLDAVTRLLAERPDIAGLAVPGMPEGSLGMGDHPRASYDVFAVNGDGSSTVYQTVRPKS</sequence>
<name>Q92ZE2_RHIME</name>
<dbReference type="OrthoDB" id="14727at2"/>